<evidence type="ECO:0000313" key="1">
    <source>
        <dbReference type="EMBL" id="KHG20515.1"/>
    </source>
</evidence>
<dbReference type="Proteomes" id="UP000032142">
    <property type="component" value="Unassembled WGS sequence"/>
</dbReference>
<name>A0A0B0P620_GOSAR</name>
<gene>
    <name evidence="1" type="ORF">F383_07082</name>
</gene>
<dbReference type="EMBL" id="KN415926">
    <property type="protein sequence ID" value="KHG20515.1"/>
    <property type="molecule type" value="Genomic_DNA"/>
</dbReference>
<sequence>MRHWVPIYFGLTNETLSVKLLLRIYPMRHWVPNWCFGWICVFI</sequence>
<proteinExistence type="predicted"/>
<reference evidence="2" key="1">
    <citation type="submission" date="2014-09" db="EMBL/GenBank/DDBJ databases">
        <authorList>
            <person name="Mudge J."/>
            <person name="Ramaraj T."/>
            <person name="Lindquist I.E."/>
            <person name="Bharti A.K."/>
            <person name="Sundararajan A."/>
            <person name="Cameron C.T."/>
            <person name="Woodward J.E."/>
            <person name="May G.D."/>
            <person name="Brubaker C."/>
            <person name="Broadhvest J."/>
            <person name="Wilkins T.A."/>
        </authorList>
    </citation>
    <scope>NUCLEOTIDE SEQUENCE</scope>
    <source>
        <strain evidence="2">cv. AKA8401</strain>
    </source>
</reference>
<accession>A0A0B0P620</accession>
<protein>
    <submittedName>
        <fullName evidence="1">Uncharacterized protein</fullName>
    </submittedName>
</protein>
<evidence type="ECO:0000313" key="2">
    <source>
        <dbReference type="Proteomes" id="UP000032142"/>
    </source>
</evidence>
<dbReference type="AlphaFoldDB" id="A0A0B0P620"/>
<keyword evidence="2" id="KW-1185">Reference proteome</keyword>
<organism evidence="1 2">
    <name type="scientific">Gossypium arboreum</name>
    <name type="common">Tree cotton</name>
    <name type="synonym">Gossypium nanking</name>
    <dbReference type="NCBI Taxonomy" id="29729"/>
    <lineage>
        <taxon>Eukaryota</taxon>
        <taxon>Viridiplantae</taxon>
        <taxon>Streptophyta</taxon>
        <taxon>Embryophyta</taxon>
        <taxon>Tracheophyta</taxon>
        <taxon>Spermatophyta</taxon>
        <taxon>Magnoliopsida</taxon>
        <taxon>eudicotyledons</taxon>
        <taxon>Gunneridae</taxon>
        <taxon>Pentapetalae</taxon>
        <taxon>rosids</taxon>
        <taxon>malvids</taxon>
        <taxon>Malvales</taxon>
        <taxon>Malvaceae</taxon>
        <taxon>Malvoideae</taxon>
        <taxon>Gossypium</taxon>
    </lineage>
</organism>